<dbReference type="Pfam" id="PF03062">
    <property type="entry name" value="MBOAT"/>
    <property type="match status" value="1"/>
</dbReference>
<evidence type="ECO:0000256" key="8">
    <source>
        <dbReference type="ARBA" id="ARBA00023315"/>
    </source>
</evidence>
<evidence type="ECO:0000256" key="1">
    <source>
        <dbReference type="ARBA" id="ARBA00004651"/>
    </source>
</evidence>
<dbReference type="PIRSF" id="PIRSF500216">
    <property type="entry name" value="DltB"/>
    <property type="match status" value="1"/>
</dbReference>
<evidence type="ECO:0000313" key="12">
    <source>
        <dbReference type="Proteomes" id="UP000240615"/>
    </source>
</evidence>
<keyword evidence="5 10" id="KW-0812">Transmembrane</keyword>
<dbReference type="PANTHER" id="PTHR13285">
    <property type="entry name" value="ACYLTRANSFERASE"/>
    <property type="match status" value="1"/>
</dbReference>
<comment type="function">
    <text evidence="9">O-acyltransferase that catalyzes D-alanylation of both teichoic acid and lipoteichoic acid (LTA). D-alanylation of LTA plays an important role in modulating the properties of the cell wall in Gram-positive bacteria, influencing the net charge of the cell wall. Catalyzes D-alanylation from DltC carrier protein.</text>
</comment>
<dbReference type="RefSeq" id="WP_159036132.1">
    <property type="nucleotide sequence ID" value="NZ_CP027777.1"/>
</dbReference>
<feature type="transmembrane region" description="Helical" evidence="10">
    <location>
        <begin position="299"/>
        <end position="316"/>
    </location>
</feature>
<feature type="transmembrane region" description="Helical" evidence="10">
    <location>
        <begin position="182"/>
        <end position="204"/>
    </location>
</feature>
<feature type="transmembrane region" description="Helical" evidence="10">
    <location>
        <begin position="6"/>
        <end position="25"/>
    </location>
</feature>
<comment type="subcellular location">
    <subcellularLocation>
        <location evidence="1">Cell membrane</location>
        <topology evidence="1">Multi-pass membrane protein</topology>
    </subcellularLocation>
</comment>
<feature type="transmembrane region" description="Helical" evidence="10">
    <location>
        <begin position="81"/>
        <end position="101"/>
    </location>
</feature>
<evidence type="ECO:0000256" key="4">
    <source>
        <dbReference type="ARBA" id="ARBA00022679"/>
    </source>
</evidence>
<keyword evidence="6 10" id="KW-1133">Transmembrane helix</keyword>
<dbReference type="NCBIfam" id="TIGR04091">
    <property type="entry name" value="LTA_dltB"/>
    <property type="match status" value="1"/>
</dbReference>
<keyword evidence="8 9" id="KW-0012">Acyltransferase</keyword>
<evidence type="ECO:0000256" key="7">
    <source>
        <dbReference type="ARBA" id="ARBA00023136"/>
    </source>
</evidence>
<evidence type="ECO:0000256" key="6">
    <source>
        <dbReference type="ARBA" id="ARBA00022989"/>
    </source>
</evidence>
<keyword evidence="3 9" id="KW-1003">Cell membrane</keyword>
<feature type="transmembrane region" description="Helical" evidence="10">
    <location>
        <begin position="54"/>
        <end position="74"/>
    </location>
</feature>
<evidence type="ECO:0000256" key="2">
    <source>
        <dbReference type="ARBA" id="ARBA00010323"/>
    </source>
</evidence>
<feature type="transmembrane region" description="Helical" evidence="10">
    <location>
        <begin position="322"/>
        <end position="340"/>
    </location>
</feature>
<evidence type="ECO:0000256" key="10">
    <source>
        <dbReference type="SAM" id="Phobius"/>
    </source>
</evidence>
<feature type="transmembrane region" description="Helical" evidence="10">
    <location>
        <begin position="225"/>
        <end position="246"/>
    </location>
</feature>
<name>A0ABC8CZ75_CLOBO</name>
<dbReference type="GO" id="GO:0016746">
    <property type="term" value="F:acyltransferase activity"/>
    <property type="evidence" value="ECO:0007669"/>
    <property type="project" value="UniProtKB-KW"/>
</dbReference>
<keyword evidence="4 9" id="KW-0808">Transferase</keyword>
<dbReference type="InterPro" id="IPR004299">
    <property type="entry name" value="MBOAT_fam"/>
</dbReference>
<sequence length="381" mass="45203">MNPFGGLYFFYIMFILLVPAIILGIKEKSIKIYGMVVNVIFILLIFGNSFKQAIALSVFFIGELILVKSYSYIIRRFKQRWVLWIMIIISLLPLIIVKWGYLLINRHIGFLGVSYLTFKVIQMLIEIYDGLIKEVHLLEFTYFILFFPTISSGPIDRSRRFGKDINKIYKKEEYCEILREGIYKLFLGIGYKFIIGAVVYTYWVRKIPDAHSLLNTLSYMYAYSIYLFFDFAGYSLMAVGTSYILGVRTPDNFNLPFISKDIKEFWNRWHMSLSFWFRDFIYTRFVMASLKHKWFKSRFTASYIGYIITMTVMGIWHGTEKYYIIYGIYHGILIVATDYFQRKSSFYKKNKKKKWWNAVSTLVTVNLVCFGFLIFSGYLFK</sequence>
<feature type="transmembrane region" description="Helical" evidence="10">
    <location>
        <begin position="32"/>
        <end position="48"/>
    </location>
</feature>
<evidence type="ECO:0000256" key="3">
    <source>
        <dbReference type="ARBA" id="ARBA00022475"/>
    </source>
</evidence>
<dbReference type="GO" id="GO:0005886">
    <property type="term" value="C:plasma membrane"/>
    <property type="evidence" value="ECO:0007669"/>
    <property type="project" value="UniProtKB-SubCell"/>
</dbReference>
<keyword evidence="7 9" id="KW-0472">Membrane</keyword>
<protein>
    <recommendedName>
        <fullName evidence="9">Teichoic acid D-alanyltransferase</fullName>
        <ecNumber evidence="9">2.3.1.-</ecNumber>
    </recommendedName>
</protein>
<dbReference type="EC" id="2.3.1.-" evidence="9"/>
<dbReference type="EMBL" id="CP027777">
    <property type="protein sequence ID" value="AVQ40592.1"/>
    <property type="molecule type" value="Genomic_DNA"/>
</dbReference>
<dbReference type="PANTHER" id="PTHR13285:SF23">
    <property type="entry name" value="TEICHOIC ACID D-ALANYLTRANSFERASE"/>
    <property type="match status" value="1"/>
</dbReference>
<dbReference type="PIRSF" id="PIRSF016636">
    <property type="entry name" value="AlgI_DltB"/>
    <property type="match status" value="1"/>
</dbReference>
<dbReference type="Proteomes" id="UP000240615">
    <property type="component" value="Chromosome"/>
</dbReference>
<evidence type="ECO:0000256" key="9">
    <source>
        <dbReference type="PIRNR" id="PIRNR016636"/>
    </source>
</evidence>
<feature type="transmembrane region" description="Helical" evidence="10">
    <location>
        <begin position="361"/>
        <end position="380"/>
    </location>
</feature>
<comment type="similarity">
    <text evidence="2 9">Belongs to the membrane-bound acyltransferase family.</text>
</comment>
<dbReference type="InterPro" id="IPR024024">
    <property type="entry name" value="DltB"/>
</dbReference>
<organism evidence="11 12">
    <name type="scientific">Clostridium botulinum</name>
    <dbReference type="NCBI Taxonomy" id="1491"/>
    <lineage>
        <taxon>Bacteria</taxon>
        <taxon>Bacillati</taxon>
        <taxon>Bacillota</taxon>
        <taxon>Clostridia</taxon>
        <taxon>Eubacteriales</taxon>
        <taxon>Clostridiaceae</taxon>
        <taxon>Clostridium</taxon>
    </lineage>
</organism>
<gene>
    <name evidence="11" type="primary">dltB</name>
    <name evidence="11" type="ORF">C7M56_18770</name>
</gene>
<dbReference type="AlphaFoldDB" id="A0ABC8CZ75"/>
<evidence type="ECO:0000256" key="5">
    <source>
        <dbReference type="ARBA" id="ARBA00022692"/>
    </source>
</evidence>
<evidence type="ECO:0000313" key="11">
    <source>
        <dbReference type="EMBL" id="AVQ40592.1"/>
    </source>
</evidence>
<dbReference type="InterPro" id="IPR051085">
    <property type="entry name" value="MB_O-acyltransferase"/>
</dbReference>
<dbReference type="GO" id="GO:0070395">
    <property type="term" value="P:lipoteichoic acid biosynthetic process"/>
    <property type="evidence" value="ECO:0007669"/>
    <property type="project" value="UniProtKB-UniRule"/>
</dbReference>
<reference evidence="11 12" key="1">
    <citation type="submission" date="2018-01" db="EMBL/GenBank/DDBJ databases">
        <title>Genetic Diversity of Clostridium botulinum in seafood.</title>
        <authorList>
            <person name="Athira V."/>
            <person name="Arun Jyothi P.V."/>
            <person name="Lalitha K.V."/>
            <person name="Joseph T.C."/>
        </authorList>
    </citation>
    <scope>NUCLEOTIDE SEQUENCE [LARGE SCALE GENOMIC DNA]</scope>
    <source>
        <strain evidence="11 12">Mfbjulcb8</strain>
    </source>
</reference>
<dbReference type="InterPro" id="IPR024194">
    <property type="entry name" value="Ac/AlaTfrase_AlgI/DltB"/>
</dbReference>
<accession>A0ABC8CZ75</accession>
<comment type="pathway">
    <text evidence="9">Cell wall biogenesis; lipoteichoic acid biosynthesis.</text>
</comment>
<proteinExistence type="inferred from homology"/>